<name>A0A0A9XXQ7_LYGHE</name>
<dbReference type="Pfam" id="PF00643">
    <property type="entry name" value="zf-B_box"/>
    <property type="match status" value="1"/>
</dbReference>
<keyword evidence="1" id="KW-0479">Metal-binding</keyword>
<feature type="region of interest" description="Disordered" evidence="2">
    <location>
        <begin position="1"/>
        <end position="56"/>
    </location>
</feature>
<evidence type="ECO:0000313" key="4">
    <source>
        <dbReference type="EMBL" id="JAG22065.1"/>
    </source>
</evidence>
<organism evidence="4">
    <name type="scientific">Lygus hesperus</name>
    <name type="common">Western plant bug</name>
    <dbReference type="NCBI Taxonomy" id="30085"/>
    <lineage>
        <taxon>Eukaryota</taxon>
        <taxon>Metazoa</taxon>
        <taxon>Ecdysozoa</taxon>
        <taxon>Arthropoda</taxon>
        <taxon>Hexapoda</taxon>
        <taxon>Insecta</taxon>
        <taxon>Pterygota</taxon>
        <taxon>Neoptera</taxon>
        <taxon>Paraneoptera</taxon>
        <taxon>Hemiptera</taxon>
        <taxon>Heteroptera</taxon>
        <taxon>Panheteroptera</taxon>
        <taxon>Cimicomorpha</taxon>
        <taxon>Miridae</taxon>
        <taxon>Mirini</taxon>
        <taxon>Lygus</taxon>
    </lineage>
</organism>
<dbReference type="CDD" id="cd19756">
    <property type="entry name" value="Bbox2"/>
    <property type="match status" value="1"/>
</dbReference>
<evidence type="ECO:0000256" key="2">
    <source>
        <dbReference type="SAM" id="MobiDB-lite"/>
    </source>
</evidence>
<dbReference type="PROSITE" id="PS50119">
    <property type="entry name" value="ZF_BBOX"/>
    <property type="match status" value="1"/>
</dbReference>
<accession>A0A0A9XXQ7</accession>
<dbReference type="GO" id="GO:0008270">
    <property type="term" value="F:zinc ion binding"/>
    <property type="evidence" value="ECO:0007669"/>
    <property type="project" value="UniProtKB-KW"/>
</dbReference>
<keyword evidence="1" id="KW-0863">Zinc-finger</keyword>
<dbReference type="Gene3D" id="3.30.160.60">
    <property type="entry name" value="Classic Zinc Finger"/>
    <property type="match status" value="1"/>
</dbReference>
<feature type="domain" description="B box-type" evidence="3">
    <location>
        <begin position="67"/>
        <end position="99"/>
    </location>
</feature>
<dbReference type="InterPro" id="IPR000315">
    <property type="entry name" value="Znf_B-box"/>
</dbReference>
<protein>
    <submittedName>
        <fullName evidence="4">Tripartite motif-containing protein 59</fullName>
    </submittedName>
</protein>
<reference evidence="4" key="2">
    <citation type="submission" date="2014-07" db="EMBL/GenBank/DDBJ databases">
        <authorList>
            <person name="Hull J."/>
        </authorList>
    </citation>
    <scope>NUCLEOTIDE SEQUENCE</scope>
</reference>
<sequence length="99" mass="10689">MVRNGISKVTGLATSSSVPNMSAQITAPNNDLHGNESNSINRSRSMSSKRSSSKDYSSISNSFIAYPTELQCSIHPRRVTTLYCVMCDQLVCTHCASVG</sequence>
<dbReference type="AlphaFoldDB" id="A0A0A9XXQ7"/>
<feature type="compositionally biased region" description="Polar residues" evidence="2">
    <location>
        <begin position="12"/>
        <end position="29"/>
    </location>
</feature>
<proteinExistence type="predicted"/>
<gene>
    <name evidence="4" type="primary">TRIM59</name>
    <name evidence="4" type="ORF">CM83_27648</name>
</gene>
<evidence type="ECO:0000259" key="3">
    <source>
        <dbReference type="PROSITE" id="PS50119"/>
    </source>
</evidence>
<evidence type="ECO:0000256" key="1">
    <source>
        <dbReference type="PROSITE-ProRule" id="PRU00024"/>
    </source>
</evidence>
<feature type="compositionally biased region" description="Low complexity" evidence="2">
    <location>
        <begin position="37"/>
        <end position="56"/>
    </location>
</feature>
<dbReference type="EMBL" id="GBHO01021539">
    <property type="protein sequence ID" value="JAG22065.1"/>
    <property type="molecule type" value="Transcribed_RNA"/>
</dbReference>
<keyword evidence="1" id="KW-0862">Zinc</keyword>
<dbReference type="SUPFAM" id="SSF57845">
    <property type="entry name" value="B-box zinc-binding domain"/>
    <property type="match status" value="1"/>
</dbReference>
<reference evidence="4" key="1">
    <citation type="journal article" date="2014" name="PLoS ONE">
        <title>Transcriptome-Based Identification of ABC Transporters in the Western Tarnished Plant Bug Lygus hesperus.</title>
        <authorList>
            <person name="Hull J.J."/>
            <person name="Chaney K."/>
            <person name="Geib S.M."/>
            <person name="Fabrick J.A."/>
            <person name="Brent C.S."/>
            <person name="Walsh D."/>
            <person name="Lavine L.C."/>
        </authorList>
    </citation>
    <scope>NUCLEOTIDE SEQUENCE</scope>
</reference>